<dbReference type="SUPFAM" id="SSF56317">
    <property type="entry name" value="Carbon-nitrogen hydrolase"/>
    <property type="match status" value="1"/>
</dbReference>
<feature type="domain" description="CN hydrolase" evidence="2">
    <location>
        <begin position="1"/>
        <end position="238"/>
    </location>
</feature>
<dbReference type="Gene3D" id="3.60.110.10">
    <property type="entry name" value="Carbon-nitrogen hydrolase"/>
    <property type="match status" value="1"/>
</dbReference>
<dbReference type="PANTHER" id="PTHR43674:SF2">
    <property type="entry name" value="BETA-UREIDOPROPIONASE"/>
    <property type="match status" value="1"/>
</dbReference>
<dbReference type="GO" id="GO:0047417">
    <property type="term" value="F:N-carbamoyl-D-amino acid hydrolase activity"/>
    <property type="evidence" value="ECO:0007669"/>
    <property type="project" value="UniProtKB-EC"/>
</dbReference>
<dbReference type="EMBL" id="OJIN01000245">
    <property type="protein sequence ID" value="SPD76512.1"/>
    <property type="molecule type" value="Genomic_DNA"/>
</dbReference>
<evidence type="ECO:0000259" key="2">
    <source>
        <dbReference type="PROSITE" id="PS50263"/>
    </source>
</evidence>
<dbReference type="InterPro" id="IPR036526">
    <property type="entry name" value="C-N_Hydrolase_sf"/>
</dbReference>
<dbReference type="AlphaFoldDB" id="A0A445N469"/>
<name>A0A445N469_9BACT</name>
<evidence type="ECO:0000256" key="1">
    <source>
        <dbReference type="ARBA" id="ARBA00022801"/>
    </source>
</evidence>
<dbReference type="Pfam" id="PF00795">
    <property type="entry name" value="CN_hydrolase"/>
    <property type="match status" value="1"/>
</dbReference>
<reference evidence="3" key="1">
    <citation type="submission" date="2018-01" db="EMBL/GenBank/DDBJ databases">
        <authorList>
            <person name="Regsiter A."/>
            <person name="William W."/>
        </authorList>
    </citation>
    <scope>NUCLEOTIDE SEQUENCE</scope>
    <source>
        <strain evidence="3">TRIP AH-1</strain>
    </source>
</reference>
<sequence length="269" mass="29790">MRIGIYQNHPEFGATGKNVEKAVIDISLTDADLFVLPELFNTGYQFTTMEEVHELAEQIPKGNTCRRMSALAREKGMFIVFGMAERDGDNYFNSSVLVGPEGYVGTYRKTHLFFEESDFFSPGDTGFCVFDIGGAKIGIMICFDWWFPESARALSLAGADIICHCANLVLPNCQTAMITRSLENGVFTVTANRVGTEGRSGKDPLTFTGGSQLIDNFGEIKVRMGKTETGIAVSDIDPVQARNKAITPRNDRFLDRRPEYYEILTSAIS</sequence>
<dbReference type="EC" id="3.5.1.77" evidence="3"/>
<dbReference type="PROSITE" id="PS50263">
    <property type="entry name" value="CN_HYDROLASE"/>
    <property type="match status" value="1"/>
</dbReference>
<keyword evidence="1 3" id="KW-0378">Hydrolase</keyword>
<dbReference type="PANTHER" id="PTHR43674">
    <property type="entry name" value="NITRILASE C965.09-RELATED"/>
    <property type="match status" value="1"/>
</dbReference>
<protein>
    <submittedName>
        <fullName evidence="3">Putative N-carbamoyl-D-amino acid hydrolase</fullName>
        <ecNumber evidence="3">3.5.1.77</ecNumber>
    </submittedName>
</protein>
<evidence type="ECO:0000313" key="3">
    <source>
        <dbReference type="EMBL" id="SPD76512.1"/>
    </source>
</evidence>
<dbReference type="InterPro" id="IPR003010">
    <property type="entry name" value="C-N_Hydrolase"/>
</dbReference>
<proteinExistence type="predicted"/>
<organism evidence="3">
    <name type="scientific">uncultured Desulfobacterium sp</name>
    <dbReference type="NCBI Taxonomy" id="201089"/>
    <lineage>
        <taxon>Bacteria</taxon>
        <taxon>Pseudomonadati</taxon>
        <taxon>Thermodesulfobacteriota</taxon>
        <taxon>Desulfobacteria</taxon>
        <taxon>Desulfobacterales</taxon>
        <taxon>Desulfobacteriaceae</taxon>
        <taxon>Desulfobacterium</taxon>
        <taxon>environmental samples</taxon>
    </lineage>
</organism>
<dbReference type="InterPro" id="IPR050345">
    <property type="entry name" value="Aliph_Amidase/BUP"/>
</dbReference>
<gene>
    <name evidence="3" type="ORF">PITCH_A980026</name>
</gene>
<accession>A0A445N469</accession>